<dbReference type="EMBL" id="UINC01080613">
    <property type="protein sequence ID" value="SVC23707.1"/>
    <property type="molecule type" value="Genomic_DNA"/>
</dbReference>
<feature type="non-terminal residue" evidence="1">
    <location>
        <position position="1"/>
    </location>
</feature>
<organism evidence="1">
    <name type="scientific">marine metagenome</name>
    <dbReference type="NCBI Taxonomy" id="408172"/>
    <lineage>
        <taxon>unclassified sequences</taxon>
        <taxon>metagenomes</taxon>
        <taxon>ecological metagenomes</taxon>
    </lineage>
</organism>
<accession>A0A382KL92</accession>
<sequence>SDVPRLEGTTQPDIHGVWQAFSEVEYNLEGQAAQAALVLHEGVPNGSPVPNAPVLALGALGGAPPSLGAVVGETIPYRPEALAQRDDNRAHAITRDPAVKCLMPGVPRATYMGHPIQITQGTSKILMAYGFSNAGRTVHLDEVDAPGIDSWMGHSVGRWEGDTLVVEVSELIDQTWLDRSGNFHSGGMTVTERYTPITPYHIEYEATITDPDVFTEPWTIALPLYKRMEEHAQVLEYRCVEMVEELIYGHLRKEQLVSHWEGDYGRRGGTLVIDVRREPTSEPDL</sequence>
<reference evidence="1" key="1">
    <citation type="submission" date="2018-05" db="EMBL/GenBank/DDBJ databases">
        <authorList>
            <person name="Lanie J.A."/>
            <person name="Ng W.-L."/>
            <person name="Kazmierczak K.M."/>
            <person name="Andrzejewski T.M."/>
            <person name="Davidsen T.M."/>
            <person name="Wayne K.J."/>
            <person name="Tettelin H."/>
            <person name="Glass J.I."/>
            <person name="Rusch D."/>
            <person name="Podicherti R."/>
            <person name="Tsui H.-C.T."/>
            <person name="Winkler M.E."/>
        </authorList>
    </citation>
    <scope>NUCLEOTIDE SEQUENCE</scope>
</reference>
<gene>
    <name evidence="1" type="ORF">METZ01_LOCUS276561</name>
</gene>
<protein>
    <submittedName>
        <fullName evidence="1">Uncharacterized protein</fullName>
    </submittedName>
</protein>
<evidence type="ECO:0000313" key="1">
    <source>
        <dbReference type="EMBL" id="SVC23707.1"/>
    </source>
</evidence>
<proteinExistence type="predicted"/>
<dbReference type="AlphaFoldDB" id="A0A382KL92"/>
<name>A0A382KL92_9ZZZZ</name>